<dbReference type="InterPro" id="IPR035901">
    <property type="entry name" value="GIY-YIG_endonuc_sf"/>
</dbReference>
<sequence>MKQPTVYILASKRNGTLYTGVTTDLIRRVWEHKNNMIEGFTKKYRVHRLVYFESYQDMDSAIAREKQLKKWHRGSKITLIEKMNPDWKDLWADLG</sequence>
<dbReference type="Pfam" id="PF01541">
    <property type="entry name" value="GIY-YIG"/>
    <property type="match status" value="1"/>
</dbReference>
<comment type="similarity">
    <text evidence="1">Belongs to the UPF0213 family.</text>
</comment>
<dbReference type="EMBL" id="CAADFD010000133">
    <property type="protein sequence ID" value="VFJ67680.1"/>
    <property type="molecule type" value="Genomic_DNA"/>
</dbReference>
<accession>A0A450TJR0</accession>
<dbReference type="GO" id="GO:0004519">
    <property type="term" value="F:endonuclease activity"/>
    <property type="evidence" value="ECO:0007669"/>
    <property type="project" value="UniProtKB-KW"/>
</dbReference>
<dbReference type="SUPFAM" id="SSF82771">
    <property type="entry name" value="GIY-YIG endonuclease"/>
    <property type="match status" value="1"/>
</dbReference>
<evidence type="ECO:0000256" key="1">
    <source>
        <dbReference type="ARBA" id="ARBA00007435"/>
    </source>
</evidence>
<gene>
    <name evidence="3" type="ORF">BECKFW1821B_GA0114236_11337</name>
</gene>
<dbReference type="CDD" id="cd10448">
    <property type="entry name" value="GIY-YIG_unchar_3"/>
    <property type="match status" value="1"/>
</dbReference>
<organism evidence="3">
    <name type="scientific">Candidatus Kentrum sp. FW</name>
    <dbReference type="NCBI Taxonomy" id="2126338"/>
    <lineage>
        <taxon>Bacteria</taxon>
        <taxon>Pseudomonadati</taxon>
        <taxon>Pseudomonadota</taxon>
        <taxon>Gammaproteobacteria</taxon>
        <taxon>Candidatus Kentrum</taxon>
    </lineage>
</organism>
<dbReference type="Gene3D" id="3.40.1440.10">
    <property type="entry name" value="GIY-YIG endonuclease"/>
    <property type="match status" value="1"/>
</dbReference>
<evidence type="ECO:0000259" key="2">
    <source>
        <dbReference type="PROSITE" id="PS50164"/>
    </source>
</evidence>
<dbReference type="InterPro" id="IPR000305">
    <property type="entry name" value="GIY-YIG_endonuc"/>
</dbReference>
<dbReference type="PROSITE" id="PS50164">
    <property type="entry name" value="GIY_YIG"/>
    <property type="match status" value="1"/>
</dbReference>
<dbReference type="AlphaFoldDB" id="A0A450TJR0"/>
<dbReference type="PANTHER" id="PTHR34477">
    <property type="entry name" value="UPF0213 PROTEIN YHBQ"/>
    <property type="match status" value="1"/>
</dbReference>
<keyword evidence="3" id="KW-0540">Nuclease</keyword>
<keyword evidence="3" id="KW-0378">Hydrolase</keyword>
<evidence type="ECO:0000313" key="3">
    <source>
        <dbReference type="EMBL" id="VFJ67680.1"/>
    </source>
</evidence>
<reference evidence="3" key="1">
    <citation type="submission" date="2019-02" db="EMBL/GenBank/DDBJ databases">
        <authorList>
            <person name="Gruber-Vodicka R. H."/>
            <person name="Seah K. B. B."/>
        </authorList>
    </citation>
    <scope>NUCLEOTIDE SEQUENCE</scope>
    <source>
        <strain evidence="3">BECK_BZ106</strain>
    </source>
</reference>
<name>A0A450TJR0_9GAMM</name>
<dbReference type="PANTHER" id="PTHR34477:SF5">
    <property type="entry name" value="BSL5627 PROTEIN"/>
    <property type="match status" value="1"/>
</dbReference>
<keyword evidence="3" id="KW-0255">Endonuclease</keyword>
<dbReference type="InterPro" id="IPR050190">
    <property type="entry name" value="UPF0213_domain"/>
</dbReference>
<protein>
    <submittedName>
        <fullName evidence="3">Putative endonuclease</fullName>
    </submittedName>
</protein>
<dbReference type="SMART" id="SM00465">
    <property type="entry name" value="GIYc"/>
    <property type="match status" value="1"/>
</dbReference>
<proteinExistence type="inferred from homology"/>
<feature type="domain" description="GIY-YIG" evidence="2">
    <location>
        <begin position="2"/>
        <end position="78"/>
    </location>
</feature>